<protein>
    <submittedName>
        <fullName evidence="2">V-type ATP synthase subunit E</fullName>
    </submittedName>
</protein>
<evidence type="ECO:0000313" key="2">
    <source>
        <dbReference type="EMBL" id="HIZ23020.1"/>
    </source>
</evidence>
<keyword evidence="1" id="KW-0175">Coiled coil</keyword>
<gene>
    <name evidence="2" type="ORF">IAA21_09535</name>
</gene>
<evidence type="ECO:0000256" key="1">
    <source>
        <dbReference type="SAM" id="Coils"/>
    </source>
</evidence>
<dbReference type="AlphaFoldDB" id="A0A9D2DTV4"/>
<reference evidence="2" key="1">
    <citation type="journal article" date="2021" name="PeerJ">
        <title>Extensive microbial diversity within the chicken gut microbiome revealed by metagenomics and culture.</title>
        <authorList>
            <person name="Gilroy R."/>
            <person name="Ravi A."/>
            <person name="Getino M."/>
            <person name="Pursley I."/>
            <person name="Horton D.L."/>
            <person name="Alikhan N.F."/>
            <person name="Baker D."/>
            <person name="Gharbi K."/>
            <person name="Hall N."/>
            <person name="Watson M."/>
            <person name="Adriaenssens E.M."/>
            <person name="Foster-Nyarko E."/>
            <person name="Jarju S."/>
            <person name="Secka A."/>
            <person name="Antonio M."/>
            <person name="Oren A."/>
            <person name="Chaudhuri R.R."/>
            <person name="La Ragione R."/>
            <person name="Hildebrand F."/>
            <person name="Pallen M.J."/>
        </authorList>
    </citation>
    <scope>NUCLEOTIDE SEQUENCE</scope>
    <source>
        <strain evidence="2">14324</strain>
    </source>
</reference>
<comment type="caution">
    <text evidence="2">The sequence shown here is derived from an EMBL/GenBank/DDBJ whole genome shotgun (WGS) entry which is preliminary data.</text>
</comment>
<name>A0A9D2DTV4_9FIRM</name>
<organism evidence="2 3">
    <name type="scientific">Candidatus Blautia faecigallinarum</name>
    <dbReference type="NCBI Taxonomy" id="2838488"/>
    <lineage>
        <taxon>Bacteria</taxon>
        <taxon>Bacillati</taxon>
        <taxon>Bacillota</taxon>
        <taxon>Clostridia</taxon>
        <taxon>Lachnospirales</taxon>
        <taxon>Lachnospiraceae</taxon>
        <taxon>Blautia</taxon>
    </lineage>
</organism>
<dbReference type="EMBL" id="DXBU01000128">
    <property type="protein sequence ID" value="HIZ23020.1"/>
    <property type="molecule type" value="Genomic_DNA"/>
</dbReference>
<dbReference type="SUPFAM" id="SSF160527">
    <property type="entry name" value="V-type ATPase subunit E-like"/>
    <property type="match status" value="1"/>
</dbReference>
<proteinExistence type="predicted"/>
<dbReference type="Gene3D" id="3.30.2320.30">
    <property type="entry name" value="ATP synthase, E subunit, C-terminal"/>
    <property type="match status" value="1"/>
</dbReference>
<evidence type="ECO:0000313" key="3">
    <source>
        <dbReference type="Proteomes" id="UP000824041"/>
    </source>
</evidence>
<accession>A0A9D2DTV4</accession>
<dbReference type="Proteomes" id="UP000824041">
    <property type="component" value="Unassembled WGS sequence"/>
</dbReference>
<feature type="coiled-coil region" evidence="1">
    <location>
        <begin position="12"/>
        <end position="50"/>
    </location>
</feature>
<dbReference type="InterPro" id="IPR038495">
    <property type="entry name" value="ATPase_E_C"/>
</dbReference>
<reference evidence="2" key="2">
    <citation type="submission" date="2021-04" db="EMBL/GenBank/DDBJ databases">
        <authorList>
            <person name="Gilroy R."/>
        </authorList>
    </citation>
    <scope>NUCLEOTIDE SEQUENCE</scope>
    <source>
        <strain evidence="2">14324</strain>
    </source>
</reference>
<sequence length="195" mass="22467">MTIDEKLHHFYESSVEEAKETASREIQEHKEKLQQMLESHKALCRQTADEALKSETDNARREINMALSAEQLTLKRNFTKKQTELKDQLFSEIRTRLKDFMATPQYEDYLCEKIKEAKDFAGGDELFIYLSSGDSDKIPVLSQRTGLALLPSEEDFLGGIRATIPSKNILIDNSFAEKLQTMRKEFKFDGGLKHE</sequence>